<accession>A0AB36FR08</accession>
<keyword evidence="2" id="KW-1185">Reference proteome</keyword>
<reference evidence="1 2" key="1">
    <citation type="submission" date="2016-09" db="EMBL/GenBank/DDBJ databases">
        <title>Draft Genome Sequence of four Alteromonas macleodii strains isolated from copper coupons and grown long-term at elevated copper levels.</title>
        <authorList>
            <person name="Cusick K."/>
            <person name="Dale J."/>
            <person name="Little B."/>
            <person name="Biffinger J."/>
        </authorList>
    </citation>
    <scope>NUCLEOTIDE SEQUENCE [LARGE SCALE GENOMIC DNA]</scope>
    <source>
        <strain evidence="1 2">KCP01</strain>
    </source>
</reference>
<name>A0AB36FR08_ALTMA</name>
<dbReference type="AlphaFoldDB" id="A0AB36FR08"/>
<evidence type="ECO:0000313" key="1">
    <source>
        <dbReference type="EMBL" id="OES29096.1"/>
    </source>
</evidence>
<protein>
    <submittedName>
        <fullName evidence="1">Uncharacterized protein</fullName>
    </submittedName>
</protein>
<comment type="caution">
    <text evidence="1">The sequence shown here is derived from an EMBL/GenBank/DDBJ whole genome shotgun (WGS) entry which is preliminary data.</text>
</comment>
<evidence type="ECO:0000313" key="2">
    <source>
        <dbReference type="Proteomes" id="UP000095392"/>
    </source>
</evidence>
<sequence>MFAATPHAAKQIVNNTKGINVSLETKGALFFIRTAFRL</sequence>
<dbReference type="Proteomes" id="UP000095392">
    <property type="component" value="Unassembled WGS sequence"/>
</dbReference>
<dbReference type="EMBL" id="MIPY01000021">
    <property type="protein sequence ID" value="OES29096.1"/>
    <property type="molecule type" value="Genomic_DNA"/>
</dbReference>
<gene>
    <name evidence="1" type="ORF">BFV95_3235</name>
</gene>
<organism evidence="1 2">
    <name type="scientific">Alteromonas macleodii</name>
    <name type="common">Pseudoalteromonas macleodii</name>
    <dbReference type="NCBI Taxonomy" id="28108"/>
    <lineage>
        <taxon>Bacteria</taxon>
        <taxon>Pseudomonadati</taxon>
        <taxon>Pseudomonadota</taxon>
        <taxon>Gammaproteobacteria</taxon>
        <taxon>Alteromonadales</taxon>
        <taxon>Alteromonadaceae</taxon>
        <taxon>Alteromonas/Salinimonas group</taxon>
        <taxon>Alteromonas</taxon>
    </lineage>
</organism>
<proteinExistence type="predicted"/>